<name>A0AAV2AJE7_9ARAC</name>
<keyword evidence="1" id="KW-0812">Transmembrane</keyword>
<feature type="transmembrane region" description="Helical" evidence="1">
    <location>
        <begin position="23"/>
        <end position="47"/>
    </location>
</feature>
<accession>A0AAV2AJE7</accession>
<organism evidence="2 3">
    <name type="scientific">Larinioides sclopetarius</name>
    <dbReference type="NCBI Taxonomy" id="280406"/>
    <lineage>
        <taxon>Eukaryota</taxon>
        <taxon>Metazoa</taxon>
        <taxon>Ecdysozoa</taxon>
        <taxon>Arthropoda</taxon>
        <taxon>Chelicerata</taxon>
        <taxon>Arachnida</taxon>
        <taxon>Araneae</taxon>
        <taxon>Araneomorphae</taxon>
        <taxon>Entelegynae</taxon>
        <taxon>Araneoidea</taxon>
        <taxon>Araneidae</taxon>
        <taxon>Larinioides</taxon>
    </lineage>
</organism>
<evidence type="ECO:0000313" key="2">
    <source>
        <dbReference type="EMBL" id="CAL1283817.1"/>
    </source>
</evidence>
<protein>
    <submittedName>
        <fullName evidence="2">Uncharacterized protein</fullName>
    </submittedName>
</protein>
<dbReference type="EMBL" id="CAXIEN010000172">
    <property type="protein sequence ID" value="CAL1283817.1"/>
    <property type="molecule type" value="Genomic_DNA"/>
</dbReference>
<comment type="caution">
    <text evidence="2">The sequence shown here is derived from an EMBL/GenBank/DDBJ whole genome shotgun (WGS) entry which is preliminary data.</text>
</comment>
<keyword evidence="3" id="KW-1185">Reference proteome</keyword>
<keyword evidence="1" id="KW-0472">Membrane</keyword>
<evidence type="ECO:0000313" key="3">
    <source>
        <dbReference type="Proteomes" id="UP001497382"/>
    </source>
</evidence>
<reference evidence="2 3" key="1">
    <citation type="submission" date="2024-04" db="EMBL/GenBank/DDBJ databases">
        <authorList>
            <person name="Rising A."/>
            <person name="Reimegard J."/>
            <person name="Sonavane S."/>
            <person name="Akerstrom W."/>
            <person name="Nylinder S."/>
            <person name="Hedman E."/>
            <person name="Kallberg Y."/>
        </authorList>
    </citation>
    <scope>NUCLEOTIDE SEQUENCE [LARGE SCALE GENOMIC DNA]</scope>
</reference>
<gene>
    <name evidence="2" type="ORF">LARSCL_LOCUS12826</name>
</gene>
<proteinExistence type="predicted"/>
<keyword evidence="1" id="KW-1133">Transmembrane helix</keyword>
<dbReference type="Proteomes" id="UP001497382">
    <property type="component" value="Unassembled WGS sequence"/>
</dbReference>
<dbReference type="AlphaFoldDB" id="A0AAV2AJE7"/>
<evidence type="ECO:0000256" key="1">
    <source>
        <dbReference type="SAM" id="Phobius"/>
    </source>
</evidence>
<sequence length="71" mass="8241">MQPKYLQDKQNSTPATSYSAEEIAVLSISLVGIMVFIIFLIFCIFFCRKFQCKRRNVVNVPVYDFNRNGRA</sequence>